<dbReference type="Proteomes" id="UP000002424">
    <property type="component" value="Chromosome"/>
</dbReference>
<gene>
    <name evidence="1" type="ordered locus">Avin_33950</name>
</gene>
<sequence length="84" mass="9608">MQHTVDAHGIEVRIAEWQGVDIRLQKDQRQAQASGAPVRRRDHRRIQIDARYPATEESGLLRQRQRIRTGSAAYIQEVLAGLHA</sequence>
<dbReference type="EnsemblBacteria" id="ACO79545">
    <property type="protein sequence ID" value="ACO79545"/>
    <property type="gene ID" value="Avin_33950"/>
</dbReference>
<dbReference type="HOGENOM" id="CLU_2520513_0_0_6"/>
<reference evidence="1 2" key="1">
    <citation type="journal article" date="2009" name="J. Bacteriol.">
        <title>Genome sequence of Azotobacter vinelandii, an obligate aerobe specialized to support diverse anaerobic metabolic processes.</title>
        <authorList>
            <person name="Setubal J.C."/>
            <person name="dos Santos P."/>
            <person name="Goldman B.S."/>
            <person name="Ertesvag H."/>
            <person name="Espin G."/>
            <person name="Rubio L.M."/>
            <person name="Valla S."/>
            <person name="Almeida N.F."/>
            <person name="Balasubramanian D."/>
            <person name="Cromes L."/>
            <person name="Curatti L."/>
            <person name="Du Z."/>
            <person name="Godsy E."/>
            <person name="Goodner B."/>
            <person name="Hellner-Burris K."/>
            <person name="Hernandez J.A."/>
            <person name="Houmiel K."/>
            <person name="Imperial J."/>
            <person name="Kennedy C."/>
            <person name="Larson T.J."/>
            <person name="Latreille P."/>
            <person name="Ligon L.S."/>
            <person name="Lu J."/>
            <person name="Maerk M."/>
            <person name="Miller N.M."/>
            <person name="Norton S."/>
            <person name="O'Carroll I.P."/>
            <person name="Paulsen I."/>
            <person name="Raulfs E.C."/>
            <person name="Roemer R."/>
            <person name="Rosser J."/>
            <person name="Segura D."/>
            <person name="Slater S."/>
            <person name="Stricklin S.L."/>
            <person name="Studholme D.J."/>
            <person name="Sun J."/>
            <person name="Viana C.J."/>
            <person name="Wallin E."/>
            <person name="Wang B."/>
            <person name="Wheeler C."/>
            <person name="Zhu H."/>
            <person name="Dean D.R."/>
            <person name="Dixon R."/>
            <person name="Wood D."/>
        </authorList>
    </citation>
    <scope>NUCLEOTIDE SEQUENCE [LARGE SCALE GENOMIC DNA]</scope>
    <source>
        <strain evidence="2">DJ / ATCC BAA-1303</strain>
    </source>
</reference>
<name>C1DPX4_AZOVD</name>
<organism evidence="1 2">
    <name type="scientific">Azotobacter vinelandii (strain DJ / ATCC BAA-1303)</name>
    <dbReference type="NCBI Taxonomy" id="322710"/>
    <lineage>
        <taxon>Bacteria</taxon>
        <taxon>Pseudomonadati</taxon>
        <taxon>Pseudomonadota</taxon>
        <taxon>Gammaproteobacteria</taxon>
        <taxon>Pseudomonadales</taxon>
        <taxon>Pseudomonadaceae</taxon>
        <taxon>Azotobacter</taxon>
    </lineage>
</organism>
<evidence type="ECO:0000313" key="1">
    <source>
        <dbReference type="EMBL" id="ACO79545.1"/>
    </source>
</evidence>
<dbReference type="EMBL" id="CP001157">
    <property type="protein sequence ID" value="ACO79545.1"/>
    <property type="molecule type" value="Genomic_DNA"/>
</dbReference>
<keyword evidence="2" id="KW-1185">Reference proteome</keyword>
<dbReference type="STRING" id="322710.Avin_33950"/>
<accession>C1DPX4</accession>
<dbReference type="AlphaFoldDB" id="C1DPX4"/>
<dbReference type="KEGG" id="avn:Avin_33950"/>
<protein>
    <submittedName>
        <fullName evidence="1">Uncharacterized protein</fullName>
    </submittedName>
</protein>
<proteinExistence type="predicted"/>
<evidence type="ECO:0000313" key="2">
    <source>
        <dbReference type="Proteomes" id="UP000002424"/>
    </source>
</evidence>